<evidence type="ECO:0000313" key="2">
    <source>
        <dbReference type="EMBL" id="QCG76215.1"/>
    </source>
</evidence>
<dbReference type="EMBL" id="MK797984">
    <property type="protein sequence ID" value="QCG76215.1"/>
    <property type="molecule type" value="Genomic_DNA"/>
</dbReference>
<keyword evidence="1" id="KW-1133">Transmembrane helix</keyword>
<organism evidence="2 3">
    <name type="scientific">Pseudomonas phage vB_PaeM_PA5oct</name>
    <dbReference type="NCBI Taxonomy" id="2163605"/>
    <lineage>
        <taxon>Viruses</taxon>
        <taxon>Duplodnaviria</taxon>
        <taxon>Heunggongvirae</taxon>
        <taxon>Uroviricota</taxon>
        <taxon>Caudoviricetes</taxon>
        <taxon>Arenbergviridae</taxon>
        <taxon>Wroclawvirus</taxon>
        <taxon>Wroclawvirus PA5oct</taxon>
    </lineage>
</organism>
<keyword evidence="1" id="KW-0812">Transmembrane</keyword>
<dbReference type="Proteomes" id="UP000316733">
    <property type="component" value="Segment"/>
</dbReference>
<proteinExistence type="predicted"/>
<protein>
    <submittedName>
        <fullName evidence="2">Uncharacterized protein</fullName>
    </submittedName>
</protein>
<sequence>MKYYTKWFLMTHRNKMYDFKNLSFYILLVGNVVFNPIIASFLIILKIMQLLQNKPEYLDTIPVLNEVFYMFVAELVSISYRFINKTPDYEIFHSSFNKRKPKQHKNNTCKKRNDRCIGEETISNKRSSFYNTGVKLYKDSKDKRKRYAYPRQSGPLSPCWYPTFRLPKYFKRKKKKGL</sequence>
<evidence type="ECO:0000256" key="1">
    <source>
        <dbReference type="SAM" id="Phobius"/>
    </source>
</evidence>
<name>A0A4Y5JV57_9CAUD</name>
<feature type="transmembrane region" description="Helical" evidence="1">
    <location>
        <begin position="21"/>
        <end position="47"/>
    </location>
</feature>
<gene>
    <name evidence="2" type="ORF">EST35_0334</name>
</gene>
<keyword evidence="1" id="KW-0472">Membrane</keyword>
<reference evidence="3" key="1">
    <citation type="journal article" date="2020" name="bioRxiv">
        <title>Integrative omics analysis of Pseudomonas aeruginosa virus PA5oct highlights the molecular complexity of jumbo phages.</title>
        <authorList>
            <person name="Lood C."/>
            <person name="Danis-Wlodarczyk K."/>
            <person name="Blasdel B.G."/>
            <person name="Jang H.B."/>
            <person name="Vandenheuvel D."/>
            <person name="Briers Y."/>
            <person name="Noben J.-P."/>
            <person name="van Noort V."/>
            <person name="Drulis-Kawa Z."/>
            <person name="Lavigne R."/>
        </authorList>
    </citation>
    <scope>NUCLEOTIDE SEQUENCE [LARGE SCALE GENOMIC DNA]</scope>
</reference>
<keyword evidence="3" id="KW-1185">Reference proteome</keyword>
<accession>A0A4Y5JV57</accession>
<evidence type="ECO:0000313" key="3">
    <source>
        <dbReference type="Proteomes" id="UP000316733"/>
    </source>
</evidence>